<evidence type="ECO:0000313" key="3">
    <source>
        <dbReference type="EMBL" id="MFC4597281.1"/>
    </source>
</evidence>
<reference evidence="4" key="1">
    <citation type="journal article" date="2019" name="Int. J. Syst. Evol. Microbiol.">
        <title>The Global Catalogue of Microorganisms (GCM) 10K type strain sequencing project: providing services to taxonomists for standard genome sequencing and annotation.</title>
        <authorList>
            <consortium name="The Broad Institute Genomics Platform"/>
            <consortium name="The Broad Institute Genome Sequencing Center for Infectious Disease"/>
            <person name="Wu L."/>
            <person name="Ma J."/>
        </authorList>
    </citation>
    <scope>NUCLEOTIDE SEQUENCE [LARGE SCALE GENOMIC DNA]</scope>
    <source>
        <strain evidence="4">CCUG 49571</strain>
    </source>
</reference>
<dbReference type="Pfam" id="PF13309">
    <property type="entry name" value="HTH_22"/>
    <property type="match status" value="1"/>
</dbReference>
<evidence type="ECO:0000259" key="1">
    <source>
        <dbReference type="Pfam" id="PF08348"/>
    </source>
</evidence>
<evidence type="ECO:0000259" key="2">
    <source>
        <dbReference type="Pfam" id="PF13309"/>
    </source>
</evidence>
<dbReference type="InterPro" id="IPR013559">
    <property type="entry name" value="YheO"/>
</dbReference>
<feature type="domain" description="YheO-like" evidence="1">
    <location>
        <begin position="12"/>
        <end position="119"/>
    </location>
</feature>
<sequence>MNSIEDEKEFLFGLVAGIAEQFGSDCEVVLHDLKRPYESTIVAIQNGHITGRKVGDPGTNLGLEILRGTTQNGNRINYLTQTKDGRILRSSSFYIKNNDNKTIGSLCVNYDITNLMMAERSLQAVTMSGRQPEVNETFATNVNDLLEVLIQEANDLVGKPVAAMTKEDKMKFIRLLDDKGAFLIKKAGEKICAYLGISKFTLYNYLEESKSDAKSD</sequence>
<accession>A0ABV9F5R7</accession>
<gene>
    <name evidence="3" type="ORF">ACFO3S_03430</name>
</gene>
<dbReference type="RefSeq" id="WP_378092274.1">
    <property type="nucleotide sequence ID" value="NZ_JBHSEP010000002.1"/>
</dbReference>
<name>A0ABV9F5R7_9BACL</name>
<evidence type="ECO:0000313" key="4">
    <source>
        <dbReference type="Proteomes" id="UP001596028"/>
    </source>
</evidence>
<dbReference type="Proteomes" id="UP001596028">
    <property type="component" value="Unassembled WGS sequence"/>
</dbReference>
<dbReference type="Pfam" id="PF08348">
    <property type="entry name" value="PAS_6"/>
    <property type="match status" value="1"/>
</dbReference>
<dbReference type="EMBL" id="JBHSEP010000002">
    <property type="protein sequence ID" value="MFC4597281.1"/>
    <property type="molecule type" value="Genomic_DNA"/>
</dbReference>
<feature type="domain" description="Transcriptional regulator DauR-like HTH" evidence="2">
    <location>
        <begin position="146"/>
        <end position="206"/>
    </location>
</feature>
<keyword evidence="4" id="KW-1185">Reference proteome</keyword>
<dbReference type="InterPro" id="IPR039445">
    <property type="entry name" value="DauR-like_HTH"/>
</dbReference>
<proteinExistence type="predicted"/>
<organism evidence="3 4">
    <name type="scientific">Cohnella hongkongensis</name>
    <dbReference type="NCBI Taxonomy" id="178337"/>
    <lineage>
        <taxon>Bacteria</taxon>
        <taxon>Bacillati</taxon>
        <taxon>Bacillota</taxon>
        <taxon>Bacilli</taxon>
        <taxon>Bacillales</taxon>
        <taxon>Paenibacillaceae</taxon>
        <taxon>Cohnella</taxon>
    </lineage>
</organism>
<dbReference type="PANTHER" id="PTHR35568:SF1">
    <property type="entry name" value="TRANSCRIPTIONAL REGULATOR DAUR"/>
    <property type="match status" value="1"/>
</dbReference>
<protein>
    <submittedName>
        <fullName evidence="3">Transcriptional regulator</fullName>
    </submittedName>
</protein>
<dbReference type="PANTHER" id="PTHR35568">
    <property type="entry name" value="TRANSCRIPTIONAL REGULATOR DAUR"/>
    <property type="match status" value="1"/>
</dbReference>
<comment type="caution">
    <text evidence="3">The sequence shown here is derived from an EMBL/GenBank/DDBJ whole genome shotgun (WGS) entry which is preliminary data.</text>
</comment>
<dbReference type="InterPro" id="IPR039446">
    <property type="entry name" value="DauR-like"/>
</dbReference>